<evidence type="ECO:0000313" key="4">
    <source>
        <dbReference type="Proteomes" id="UP001056730"/>
    </source>
</evidence>
<dbReference type="Proteomes" id="UP001153199">
    <property type="component" value="Unassembled WGS sequence"/>
</dbReference>
<dbReference type="InterPro" id="IPR016977">
    <property type="entry name" value="ComGF"/>
</dbReference>
<dbReference type="Proteomes" id="UP001056730">
    <property type="component" value="Chromosome"/>
</dbReference>
<sequence length="144" mass="16624">MKKNNVTAFTLMEALLALLVLAGTFSLFLDMTKIFHEEVKRATTDYTQDWQLFCSLLRSELEGASLDKVENNYLYVRKHVHLRFGLSSQGDFRKTNANGRGYQPLIHHLKKAKIDQEGEQITITLSFEKGGDRIFLYKFSEKES</sequence>
<dbReference type="EMBL" id="JAMWGI010000001">
    <property type="protein sequence ID" value="MDG6192540.1"/>
    <property type="molecule type" value="Genomic_DNA"/>
</dbReference>
<dbReference type="RefSeq" id="WP_240246841.1">
    <property type="nucleotide sequence ID" value="NZ_CP086395.1"/>
</dbReference>
<gene>
    <name evidence="3" type="ORF">LMK00_00670</name>
    <name evidence="2" type="ORF">NF708_00785</name>
    <name evidence="1" type="ORF">NF717_03920</name>
</gene>
<evidence type="ECO:0000313" key="3">
    <source>
        <dbReference type="EMBL" id="USJ20536.1"/>
    </source>
</evidence>
<protein>
    <submittedName>
        <fullName evidence="3">Competence protein ComGF</fullName>
    </submittedName>
</protein>
<keyword evidence="5" id="KW-1185">Reference proteome</keyword>
<dbReference type="NCBIfam" id="NF041002">
    <property type="entry name" value="pilin_ComGF"/>
    <property type="match status" value="1"/>
</dbReference>
<accession>A0A9Q8Y261</accession>
<evidence type="ECO:0000313" key="1">
    <source>
        <dbReference type="EMBL" id="MDG6144811.1"/>
    </source>
</evidence>
<organism evidence="3 4">
    <name type="scientific">Lactococcus formosensis</name>
    <dbReference type="NCBI Taxonomy" id="1281486"/>
    <lineage>
        <taxon>Bacteria</taxon>
        <taxon>Bacillati</taxon>
        <taxon>Bacillota</taxon>
        <taxon>Bacilli</taxon>
        <taxon>Lactobacillales</taxon>
        <taxon>Streptococcaceae</taxon>
        <taxon>Lactococcus</taxon>
    </lineage>
</organism>
<dbReference type="Pfam" id="PF15980">
    <property type="entry name" value="ComGF"/>
    <property type="match status" value="1"/>
</dbReference>
<proteinExistence type="predicted"/>
<dbReference type="PIRSF" id="PIRSF031611">
    <property type="entry name" value="Competence_ComGF"/>
    <property type="match status" value="1"/>
</dbReference>
<dbReference type="Proteomes" id="UP001153203">
    <property type="component" value="Unassembled WGS sequence"/>
</dbReference>
<dbReference type="EMBL" id="CP086395">
    <property type="protein sequence ID" value="USJ20536.1"/>
    <property type="molecule type" value="Genomic_DNA"/>
</dbReference>
<evidence type="ECO:0000313" key="2">
    <source>
        <dbReference type="EMBL" id="MDG6192540.1"/>
    </source>
</evidence>
<dbReference type="KEGG" id="lfo:LMK00_00670"/>
<dbReference type="AlphaFoldDB" id="A0A9Q8Y261"/>
<reference evidence="1" key="2">
    <citation type="submission" date="2022-06" db="EMBL/GenBank/DDBJ databases">
        <title>Lactococcus from bovine mastitis in China.</title>
        <authorList>
            <person name="Lin Y."/>
            <person name="Han B."/>
        </authorList>
    </citation>
    <scope>NUCLEOTIDE SEQUENCE</scope>
    <source>
        <strain evidence="2">Hebei-B-39</strain>
        <strain evidence="1">Ningxia-I-26</strain>
    </source>
</reference>
<dbReference type="EMBL" id="JAMWFV010000003">
    <property type="protein sequence ID" value="MDG6144811.1"/>
    <property type="molecule type" value="Genomic_DNA"/>
</dbReference>
<name>A0A9Q8Y261_9LACT</name>
<reference evidence="3" key="1">
    <citation type="journal article" date="2022" name="Front. Microbiol.">
        <title>Feed Insects as a Reservoir of Granadaene-Producing Lactococci.</title>
        <authorList>
            <person name="Neuzil-Bunesova V."/>
            <person name="Ramirez Garcia A."/>
            <person name="Modrackova N."/>
            <person name="Makovska M."/>
            <person name="Sabolova M."/>
            <person name="Sproer C."/>
            <person name="Bunk B."/>
            <person name="Blom J."/>
            <person name="Schwab C."/>
        </authorList>
    </citation>
    <scope>NUCLEOTIDE SEQUENCE</scope>
    <source>
        <strain evidence="3">I4/6O</strain>
    </source>
</reference>
<evidence type="ECO:0000313" key="5">
    <source>
        <dbReference type="Proteomes" id="UP001153199"/>
    </source>
</evidence>